<keyword evidence="9" id="KW-1185">Reference proteome</keyword>
<feature type="transmembrane region" description="Helical" evidence="6">
    <location>
        <begin position="97"/>
        <end position="117"/>
    </location>
</feature>
<feature type="transmembrane region" description="Helical" evidence="6">
    <location>
        <begin position="73"/>
        <end position="91"/>
    </location>
</feature>
<organism evidence="8 9">
    <name type="scientific">Thermophagus xiamenensis</name>
    <dbReference type="NCBI Taxonomy" id="385682"/>
    <lineage>
        <taxon>Bacteria</taxon>
        <taxon>Pseudomonadati</taxon>
        <taxon>Bacteroidota</taxon>
        <taxon>Bacteroidia</taxon>
        <taxon>Marinilabiliales</taxon>
        <taxon>Marinilabiliaceae</taxon>
        <taxon>Thermophagus</taxon>
    </lineage>
</organism>
<dbReference type="STRING" id="385682.SAMN05444380_10654"/>
<evidence type="ECO:0000256" key="4">
    <source>
        <dbReference type="ARBA" id="ARBA00022989"/>
    </source>
</evidence>
<feature type="transmembrane region" description="Helical" evidence="6">
    <location>
        <begin position="297"/>
        <end position="321"/>
    </location>
</feature>
<dbReference type="AlphaFoldDB" id="A0A1I1XIB4"/>
<keyword evidence="2" id="KW-1003">Cell membrane</keyword>
<evidence type="ECO:0000256" key="2">
    <source>
        <dbReference type="ARBA" id="ARBA00022475"/>
    </source>
</evidence>
<feature type="transmembrane region" description="Helical" evidence="6">
    <location>
        <begin position="248"/>
        <end position="267"/>
    </location>
</feature>
<feature type="domain" description="Major facilitator superfamily (MFS) profile" evidence="7">
    <location>
        <begin position="5"/>
        <end position="385"/>
    </location>
</feature>
<name>A0A1I1XIB4_9BACT</name>
<feature type="transmembrane region" description="Helical" evidence="6">
    <location>
        <begin position="333"/>
        <end position="353"/>
    </location>
</feature>
<feature type="transmembrane region" description="Helical" evidence="6">
    <location>
        <begin position="274"/>
        <end position="291"/>
    </location>
</feature>
<sequence>MNSNTSLSKFLPVLFGFFVMGFVDVVGISTSYVQQDFNLSDSVANLLPMMVFLWFFVFSVPTGLLMNKLGRKNTVLLSMAITVVAMLVPWIAYSYGIALLAFALLGIGNTILQVSLNPLVTNVVSEEQLTSRLTLGQFVKAISSFLGPIIAGFAATSLGNWKILFPLFAAITLLSGLWLWLVPIPREESNEKSTSFSDAFGLLKDKTILLLFLGILFVVGVDVGMNTATPKFLMERAGLPLEKAGLGTSLYFAARTIGALTGAILLAKLSSMGFFRVSMIVAVASTVLMVFSHSTVVILILVALIGFSIANIFSIIFSMALQKRPDRGNEISGLMIMGVSGGAVLPPIMGIASDAIGQTGSILVILVGMLYLLFAAYGVKVESKK</sequence>
<feature type="transmembrane region" description="Helical" evidence="6">
    <location>
        <begin position="46"/>
        <end position="66"/>
    </location>
</feature>
<feature type="transmembrane region" description="Helical" evidence="6">
    <location>
        <begin position="163"/>
        <end position="182"/>
    </location>
</feature>
<protein>
    <submittedName>
        <fullName evidence="8">Fucose permease</fullName>
    </submittedName>
</protein>
<gene>
    <name evidence="8" type="ORF">SAMN05444380_10654</name>
</gene>
<comment type="subcellular location">
    <subcellularLocation>
        <location evidence="1">Cell inner membrane</location>
        <topology evidence="1">Multi-pass membrane protein</topology>
    </subcellularLocation>
</comment>
<evidence type="ECO:0000313" key="8">
    <source>
        <dbReference type="EMBL" id="SFE07097.1"/>
    </source>
</evidence>
<dbReference type="InterPro" id="IPR050375">
    <property type="entry name" value="MFS_TsgA-like"/>
</dbReference>
<dbReference type="InterPro" id="IPR036259">
    <property type="entry name" value="MFS_trans_sf"/>
</dbReference>
<evidence type="ECO:0000313" key="9">
    <source>
        <dbReference type="Proteomes" id="UP000181976"/>
    </source>
</evidence>
<dbReference type="SUPFAM" id="SSF103473">
    <property type="entry name" value="MFS general substrate transporter"/>
    <property type="match status" value="1"/>
</dbReference>
<dbReference type="RefSeq" id="WP_010528495.1">
    <property type="nucleotide sequence ID" value="NZ_AFSL01000086.1"/>
</dbReference>
<dbReference type="Gene3D" id="1.20.1250.20">
    <property type="entry name" value="MFS general substrate transporter like domains"/>
    <property type="match status" value="2"/>
</dbReference>
<dbReference type="InterPro" id="IPR011701">
    <property type="entry name" value="MFS"/>
</dbReference>
<dbReference type="GO" id="GO:0022857">
    <property type="term" value="F:transmembrane transporter activity"/>
    <property type="evidence" value="ECO:0007669"/>
    <property type="project" value="InterPro"/>
</dbReference>
<evidence type="ECO:0000256" key="1">
    <source>
        <dbReference type="ARBA" id="ARBA00004429"/>
    </source>
</evidence>
<evidence type="ECO:0000256" key="6">
    <source>
        <dbReference type="SAM" id="Phobius"/>
    </source>
</evidence>
<reference evidence="8 9" key="1">
    <citation type="submission" date="2016-10" db="EMBL/GenBank/DDBJ databases">
        <authorList>
            <person name="de Groot N.N."/>
        </authorList>
    </citation>
    <scope>NUCLEOTIDE SEQUENCE [LARGE SCALE GENOMIC DNA]</scope>
    <source>
        <strain evidence="8 9">DSM 19012</strain>
    </source>
</reference>
<keyword evidence="5 6" id="KW-0472">Membrane</keyword>
<dbReference type="eggNOG" id="COG0738">
    <property type="taxonomic scope" value="Bacteria"/>
</dbReference>
<dbReference type="PANTHER" id="PTHR43702:SF3">
    <property type="entry name" value="PROTEIN TSGA"/>
    <property type="match status" value="1"/>
</dbReference>
<evidence type="ECO:0000259" key="7">
    <source>
        <dbReference type="PROSITE" id="PS50850"/>
    </source>
</evidence>
<proteinExistence type="predicted"/>
<feature type="transmembrane region" description="Helical" evidence="6">
    <location>
        <begin position="12"/>
        <end position="34"/>
    </location>
</feature>
<evidence type="ECO:0000256" key="3">
    <source>
        <dbReference type="ARBA" id="ARBA00022692"/>
    </source>
</evidence>
<feature type="transmembrane region" description="Helical" evidence="6">
    <location>
        <begin position="208"/>
        <end position="228"/>
    </location>
</feature>
<evidence type="ECO:0000256" key="5">
    <source>
        <dbReference type="ARBA" id="ARBA00023136"/>
    </source>
</evidence>
<feature type="transmembrane region" description="Helical" evidence="6">
    <location>
        <begin position="138"/>
        <end position="157"/>
    </location>
</feature>
<dbReference type="InterPro" id="IPR020846">
    <property type="entry name" value="MFS_dom"/>
</dbReference>
<dbReference type="Pfam" id="PF07690">
    <property type="entry name" value="MFS_1"/>
    <property type="match status" value="1"/>
</dbReference>
<keyword evidence="3 6" id="KW-0812">Transmembrane</keyword>
<dbReference type="PROSITE" id="PS50850">
    <property type="entry name" value="MFS"/>
    <property type="match status" value="1"/>
</dbReference>
<dbReference type="PANTHER" id="PTHR43702">
    <property type="entry name" value="L-FUCOSE-PROTON SYMPORTER"/>
    <property type="match status" value="1"/>
</dbReference>
<dbReference type="InParanoid" id="A0A1I1XIB4"/>
<dbReference type="GO" id="GO:0005886">
    <property type="term" value="C:plasma membrane"/>
    <property type="evidence" value="ECO:0007669"/>
    <property type="project" value="UniProtKB-SubCell"/>
</dbReference>
<dbReference type="EMBL" id="FONA01000006">
    <property type="protein sequence ID" value="SFE07097.1"/>
    <property type="molecule type" value="Genomic_DNA"/>
</dbReference>
<feature type="transmembrane region" description="Helical" evidence="6">
    <location>
        <begin position="359"/>
        <end position="379"/>
    </location>
</feature>
<keyword evidence="4 6" id="KW-1133">Transmembrane helix</keyword>
<dbReference type="Proteomes" id="UP000181976">
    <property type="component" value="Unassembled WGS sequence"/>
</dbReference>
<accession>A0A1I1XIB4</accession>